<dbReference type="GO" id="GO:0046872">
    <property type="term" value="F:metal ion binding"/>
    <property type="evidence" value="ECO:0007669"/>
    <property type="project" value="UniProtKB-KW"/>
</dbReference>
<dbReference type="Gene3D" id="1.10.600.10">
    <property type="entry name" value="Farnesyl Diphosphate Synthase"/>
    <property type="match status" value="1"/>
</dbReference>
<dbReference type="InterPro" id="IPR000092">
    <property type="entry name" value="Polyprenyl_synt"/>
</dbReference>
<evidence type="ECO:0000256" key="2">
    <source>
        <dbReference type="ARBA" id="ARBA00006706"/>
    </source>
</evidence>
<dbReference type="GO" id="GO:0008299">
    <property type="term" value="P:isoprenoid biosynthetic process"/>
    <property type="evidence" value="ECO:0007669"/>
    <property type="project" value="InterPro"/>
</dbReference>
<dbReference type="SFLD" id="SFLDG01017">
    <property type="entry name" value="Polyprenyl_Transferase_Like"/>
    <property type="match status" value="1"/>
</dbReference>
<evidence type="ECO:0000256" key="6">
    <source>
        <dbReference type="RuleBase" id="RU004466"/>
    </source>
</evidence>
<evidence type="ECO:0000256" key="4">
    <source>
        <dbReference type="ARBA" id="ARBA00022723"/>
    </source>
</evidence>
<reference evidence="7" key="1">
    <citation type="submission" date="2024-05" db="EMBL/GenBank/DDBJ databases">
        <title>Herbiconiux sp. A18JL235.</title>
        <authorList>
            <person name="Zhang G."/>
        </authorList>
    </citation>
    <scope>NUCLEOTIDE SEQUENCE</scope>
    <source>
        <strain evidence="7">A18JL235</strain>
    </source>
</reference>
<dbReference type="PANTHER" id="PTHR12001:SF69">
    <property type="entry name" value="ALL TRANS-POLYPRENYL-DIPHOSPHATE SYNTHASE PDSS1"/>
    <property type="match status" value="1"/>
</dbReference>
<dbReference type="PANTHER" id="PTHR12001">
    <property type="entry name" value="GERANYLGERANYL PYROPHOSPHATE SYNTHASE"/>
    <property type="match status" value="1"/>
</dbReference>
<dbReference type="Pfam" id="PF00348">
    <property type="entry name" value="polyprenyl_synt"/>
    <property type="match status" value="1"/>
</dbReference>
<dbReference type="EC" id="2.5.1.-" evidence="7"/>
<gene>
    <name evidence="7" type="ORF">ABFY20_03335</name>
</gene>
<evidence type="ECO:0000256" key="1">
    <source>
        <dbReference type="ARBA" id="ARBA00001946"/>
    </source>
</evidence>
<dbReference type="EMBL" id="CP162511">
    <property type="protein sequence ID" value="XDI06143.1"/>
    <property type="molecule type" value="Genomic_DNA"/>
</dbReference>
<keyword evidence="4" id="KW-0479">Metal-binding</keyword>
<dbReference type="SFLD" id="SFLDS00005">
    <property type="entry name" value="Isoprenoid_Synthase_Type_I"/>
    <property type="match status" value="1"/>
</dbReference>
<evidence type="ECO:0000313" key="7">
    <source>
        <dbReference type="EMBL" id="XDI06143.1"/>
    </source>
</evidence>
<dbReference type="RefSeq" id="WP_368498532.1">
    <property type="nucleotide sequence ID" value="NZ_CP162511.1"/>
</dbReference>
<protein>
    <submittedName>
        <fullName evidence="7">Polyprenyl synthetase family protein</fullName>
        <ecNumber evidence="7">2.5.1.-</ecNumber>
    </submittedName>
</protein>
<dbReference type="AlphaFoldDB" id="A0AB39BI68"/>
<comment type="similarity">
    <text evidence="2 6">Belongs to the FPP/GGPP synthase family.</text>
</comment>
<dbReference type="CDD" id="cd00685">
    <property type="entry name" value="Trans_IPPS_HT"/>
    <property type="match status" value="1"/>
</dbReference>
<accession>A0AB39BI68</accession>
<dbReference type="InterPro" id="IPR033749">
    <property type="entry name" value="Polyprenyl_synt_CS"/>
</dbReference>
<dbReference type="GO" id="GO:0004659">
    <property type="term" value="F:prenyltransferase activity"/>
    <property type="evidence" value="ECO:0007669"/>
    <property type="project" value="InterPro"/>
</dbReference>
<dbReference type="PROSITE" id="PS00444">
    <property type="entry name" value="POLYPRENYL_SYNTHASE_2"/>
    <property type="match status" value="1"/>
</dbReference>
<dbReference type="SUPFAM" id="SSF48576">
    <property type="entry name" value="Terpenoid synthases"/>
    <property type="match status" value="1"/>
</dbReference>
<evidence type="ECO:0000256" key="3">
    <source>
        <dbReference type="ARBA" id="ARBA00022679"/>
    </source>
</evidence>
<proteinExistence type="inferred from homology"/>
<keyword evidence="3 6" id="KW-0808">Transferase</keyword>
<name>A0AB39BI68_9MICO</name>
<evidence type="ECO:0000256" key="5">
    <source>
        <dbReference type="ARBA" id="ARBA00022842"/>
    </source>
</evidence>
<organism evidence="7">
    <name type="scientific">Herbiconiux sp. A18JL235</name>
    <dbReference type="NCBI Taxonomy" id="3152363"/>
    <lineage>
        <taxon>Bacteria</taxon>
        <taxon>Bacillati</taxon>
        <taxon>Actinomycetota</taxon>
        <taxon>Actinomycetes</taxon>
        <taxon>Micrococcales</taxon>
        <taxon>Microbacteriaceae</taxon>
        <taxon>Herbiconiux</taxon>
    </lineage>
</organism>
<comment type="cofactor">
    <cofactor evidence="1">
        <name>Mg(2+)</name>
        <dbReference type="ChEBI" id="CHEBI:18420"/>
    </cofactor>
</comment>
<sequence>MSVPSRLRRAPGRSTPLTLADRLFSTGDDRRTARLIEDSIEQLEERLTTETRFAGGIVDAVSKYLLEAGGKRVRPTLAFLTAQLGDGVTPEVITAAASIELTHLASLYHDDVMDDADQRRGVPSAQYKWGNSVAILAGDLLFARASALLAQLGERAIRLQADTFERLCLGQLLETIGPAEGDDPVDHYIKVLADKTGSLISASGQLGVIFSNGSAAYEQPVRDFGEKVGIAFQLVDDVIDIAPNDEDTGKTPGTDIRAGVATLPVLYLRRAAAGGGTTPAEAADAAGLLERLTPDALEAAGPKGSDETIRLLREHPVTQRTVDEARRYAREAVEALAPLPEGTVKKTLIRFADTVVERTS</sequence>
<keyword evidence="5" id="KW-0460">Magnesium</keyword>
<dbReference type="InterPro" id="IPR008949">
    <property type="entry name" value="Isoprenoid_synthase_dom_sf"/>
</dbReference>